<feature type="domain" description="Tyrosine specific protein phosphatases" evidence="2">
    <location>
        <begin position="111"/>
        <end position="160"/>
    </location>
</feature>
<organism evidence="3 4">
    <name type="scientific">Amycolatopsis minnesotensis</name>
    <dbReference type="NCBI Taxonomy" id="337894"/>
    <lineage>
        <taxon>Bacteria</taxon>
        <taxon>Bacillati</taxon>
        <taxon>Actinomycetota</taxon>
        <taxon>Actinomycetes</taxon>
        <taxon>Pseudonocardiales</taxon>
        <taxon>Pseudonocardiaceae</taxon>
        <taxon>Amycolatopsis</taxon>
    </lineage>
</organism>
<dbReference type="PANTHER" id="PTHR31126">
    <property type="entry name" value="TYROSINE-PROTEIN PHOSPHATASE"/>
    <property type="match status" value="1"/>
</dbReference>
<evidence type="ECO:0000256" key="1">
    <source>
        <dbReference type="ARBA" id="ARBA00009580"/>
    </source>
</evidence>
<sequence length="220" mass="23649">MPLANFRDVGDGGAVRRGVLFRSDTLQGLDAAEVAELTALGLRFVVDLRAAAEALEGGRPVLGPRACHLNVPFDNVDGHGAPLESVYLHHLRHDDNVRVAIELLAAALPEPTLVHCAAGKDRTGMVIALALGAAGIGHDDIVADYLRSGPNMPSVLRRFRAWPSFRQRSIPEDYYQCQESVIRAFLDCVSGEFGGFDGWARQAGVSTGAITRLRQALNPS</sequence>
<dbReference type="Pfam" id="PF13350">
    <property type="entry name" value="Y_phosphatase3"/>
    <property type="match status" value="1"/>
</dbReference>
<keyword evidence="4" id="KW-1185">Reference proteome</keyword>
<dbReference type="PROSITE" id="PS50056">
    <property type="entry name" value="TYR_PHOSPHATASE_2"/>
    <property type="match status" value="1"/>
</dbReference>
<dbReference type="RefSeq" id="WP_344431816.1">
    <property type="nucleotide sequence ID" value="NZ_BAAANN010000070.1"/>
</dbReference>
<gene>
    <name evidence="3" type="ORF">GCM10009754_85400</name>
</gene>
<dbReference type="PROSITE" id="PS00383">
    <property type="entry name" value="TYR_PHOSPHATASE_1"/>
    <property type="match status" value="1"/>
</dbReference>
<dbReference type="SUPFAM" id="SSF52799">
    <property type="entry name" value="(Phosphotyrosine protein) phosphatases II"/>
    <property type="match status" value="1"/>
</dbReference>
<dbReference type="PANTHER" id="PTHR31126:SF1">
    <property type="entry name" value="TYROSINE SPECIFIC PROTEIN PHOSPHATASES DOMAIN-CONTAINING PROTEIN"/>
    <property type="match status" value="1"/>
</dbReference>
<dbReference type="EMBL" id="BAAANN010000070">
    <property type="protein sequence ID" value="GAA1993179.1"/>
    <property type="molecule type" value="Genomic_DNA"/>
</dbReference>
<dbReference type="InterPro" id="IPR000387">
    <property type="entry name" value="Tyr_Pase_dom"/>
</dbReference>
<dbReference type="InterPro" id="IPR029021">
    <property type="entry name" value="Prot-tyrosine_phosphatase-like"/>
</dbReference>
<accession>A0ABP5E993</accession>
<evidence type="ECO:0000313" key="4">
    <source>
        <dbReference type="Proteomes" id="UP001501116"/>
    </source>
</evidence>
<evidence type="ECO:0000259" key="2">
    <source>
        <dbReference type="PROSITE" id="PS50056"/>
    </source>
</evidence>
<proteinExistence type="inferred from homology"/>
<dbReference type="InterPro" id="IPR026893">
    <property type="entry name" value="Tyr/Ser_Pase_IphP-type"/>
</dbReference>
<dbReference type="Proteomes" id="UP001501116">
    <property type="component" value="Unassembled WGS sequence"/>
</dbReference>
<dbReference type="InterPro" id="IPR016130">
    <property type="entry name" value="Tyr_Pase_AS"/>
</dbReference>
<protein>
    <submittedName>
        <fullName evidence="3">Tyrosine-protein phosphatase</fullName>
    </submittedName>
</protein>
<comment type="caution">
    <text evidence="3">The sequence shown here is derived from an EMBL/GenBank/DDBJ whole genome shotgun (WGS) entry which is preliminary data.</text>
</comment>
<evidence type="ECO:0000313" key="3">
    <source>
        <dbReference type="EMBL" id="GAA1993179.1"/>
    </source>
</evidence>
<dbReference type="Gene3D" id="3.90.190.10">
    <property type="entry name" value="Protein tyrosine phosphatase superfamily"/>
    <property type="match status" value="1"/>
</dbReference>
<name>A0ABP5E993_9PSEU</name>
<comment type="similarity">
    <text evidence="1">Belongs to the protein-tyrosine phosphatase family.</text>
</comment>
<reference evidence="4" key="1">
    <citation type="journal article" date="2019" name="Int. J. Syst. Evol. Microbiol.">
        <title>The Global Catalogue of Microorganisms (GCM) 10K type strain sequencing project: providing services to taxonomists for standard genome sequencing and annotation.</title>
        <authorList>
            <consortium name="The Broad Institute Genomics Platform"/>
            <consortium name="The Broad Institute Genome Sequencing Center for Infectious Disease"/>
            <person name="Wu L."/>
            <person name="Ma J."/>
        </authorList>
    </citation>
    <scope>NUCLEOTIDE SEQUENCE [LARGE SCALE GENOMIC DNA]</scope>
    <source>
        <strain evidence="4">JCM 14545</strain>
    </source>
</reference>